<name>A0A1L0CNG7_9ASCO</name>
<organism evidence="1 2">
    <name type="scientific">Hanseniaspora guilliermondii</name>
    <dbReference type="NCBI Taxonomy" id="56406"/>
    <lineage>
        <taxon>Eukaryota</taxon>
        <taxon>Fungi</taxon>
        <taxon>Dikarya</taxon>
        <taxon>Ascomycota</taxon>
        <taxon>Saccharomycotina</taxon>
        <taxon>Saccharomycetes</taxon>
        <taxon>Saccharomycodales</taxon>
        <taxon>Saccharomycodaceae</taxon>
        <taxon>Hanseniaspora</taxon>
    </lineage>
</organism>
<dbReference type="EMBL" id="FQNF01000036">
    <property type="protein sequence ID" value="SGZ40001.1"/>
    <property type="molecule type" value="Genomic_DNA"/>
</dbReference>
<keyword evidence="2" id="KW-1185">Reference proteome</keyword>
<reference evidence="2" key="1">
    <citation type="submission" date="2016-11" db="EMBL/GenBank/DDBJ databases">
        <authorList>
            <person name="Guldener U."/>
        </authorList>
    </citation>
    <scope>NUCLEOTIDE SEQUENCE [LARGE SCALE GENOMIC DNA]</scope>
</reference>
<evidence type="ECO:0000313" key="2">
    <source>
        <dbReference type="Proteomes" id="UP000183365"/>
    </source>
</evidence>
<dbReference type="VEuPathDB" id="FungiDB:HGUI_02201"/>
<dbReference type="Proteomes" id="UP000183365">
    <property type="component" value="Unassembled WGS sequence"/>
</dbReference>
<evidence type="ECO:0000313" key="1">
    <source>
        <dbReference type="EMBL" id="SGZ40001.1"/>
    </source>
</evidence>
<protein>
    <submittedName>
        <fullName evidence="1">Uncharacterized protein</fullName>
    </submittedName>
</protein>
<gene>
    <name evidence="1" type="ORF">HGUI_02201</name>
</gene>
<proteinExistence type="predicted"/>
<dbReference type="OrthoDB" id="3973206at2759"/>
<sequence length="218" mass="24688">MSHQSEEKKTLKNFKENGNINNLTYQYYNTVHQLANIKAMKAQQQNSLTVDLDVTTKSSGRKIKVSRRGHDIAGNSTSLKHVDTIEPQIRLLPPVKIEPNTADTNHDEYIQLPSNVISKKSIYSHKIVNDETHLLTPGKAPKIKVVSSKNGTKHKITKNKNKIALKERDMNTLKKNINMRDMLSVKTRYDVSPGNKGDFLAELKPISKAFTSKYPHET</sequence>
<dbReference type="AlphaFoldDB" id="A0A1L0CNG7"/>
<accession>A0A1L0CNG7</accession>